<comment type="caution">
    <text evidence="1">The sequence shown here is derived from an EMBL/GenBank/DDBJ whole genome shotgun (WGS) entry which is preliminary data.</text>
</comment>
<organism evidence="1 2">
    <name type="scientific">Variovorax ginsengisoli</name>
    <dbReference type="NCBI Taxonomy" id="363844"/>
    <lineage>
        <taxon>Bacteria</taxon>
        <taxon>Pseudomonadati</taxon>
        <taxon>Pseudomonadota</taxon>
        <taxon>Betaproteobacteria</taxon>
        <taxon>Burkholderiales</taxon>
        <taxon>Comamonadaceae</taxon>
        <taxon>Variovorax</taxon>
    </lineage>
</organism>
<dbReference type="EMBL" id="JAUSRO010000007">
    <property type="protein sequence ID" value="MDP9900394.1"/>
    <property type="molecule type" value="Genomic_DNA"/>
</dbReference>
<sequence length="69" mass="7145">MPESSLPSDTTRCPLCGQANVCAAEAEHITGVPQEPCWCLSVPFDDALLSRLPPQSVGVACICARCAAG</sequence>
<dbReference type="RefSeq" id="WP_307690197.1">
    <property type="nucleotide sequence ID" value="NZ_JAUSRO010000007.1"/>
</dbReference>
<dbReference type="Pfam" id="PF14375">
    <property type="entry name" value="Cys_rich_CWC"/>
    <property type="match status" value="1"/>
</dbReference>
<proteinExistence type="predicted"/>
<evidence type="ECO:0000313" key="1">
    <source>
        <dbReference type="EMBL" id="MDP9900394.1"/>
    </source>
</evidence>
<reference evidence="1 2" key="1">
    <citation type="submission" date="2023-07" db="EMBL/GenBank/DDBJ databases">
        <title>Sorghum-associated microbial communities from plants grown in Nebraska, USA.</title>
        <authorList>
            <person name="Schachtman D."/>
        </authorList>
    </citation>
    <scope>NUCLEOTIDE SEQUENCE [LARGE SCALE GENOMIC DNA]</scope>
    <source>
        <strain evidence="1 2">DS1607</strain>
    </source>
</reference>
<protein>
    <recommendedName>
        <fullName evidence="3">Cysteine-rich CWC family protein</fullName>
    </recommendedName>
</protein>
<accession>A0ABT9S925</accession>
<gene>
    <name evidence="1" type="ORF">J2W36_002657</name>
</gene>
<evidence type="ECO:0000313" key="2">
    <source>
        <dbReference type="Proteomes" id="UP001226867"/>
    </source>
</evidence>
<name>A0ABT9S925_9BURK</name>
<dbReference type="InterPro" id="IPR032720">
    <property type="entry name" value="Cys_rich_CWC"/>
</dbReference>
<dbReference type="Proteomes" id="UP001226867">
    <property type="component" value="Unassembled WGS sequence"/>
</dbReference>
<keyword evidence="2" id="KW-1185">Reference proteome</keyword>
<evidence type="ECO:0008006" key="3">
    <source>
        <dbReference type="Google" id="ProtNLM"/>
    </source>
</evidence>